<dbReference type="Pfam" id="PF00106">
    <property type="entry name" value="adh_short"/>
    <property type="match status" value="1"/>
</dbReference>
<gene>
    <name evidence="5" type="ORF">SODALDRAFT_320651</name>
</gene>
<reference evidence="5 6" key="1">
    <citation type="journal article" date="2018" name="Mol. Ecol.">
        <title>The obligate alkalophilic soda-lake fungus Sodiomyces alkalinus has shifted to a protein diet.</title>
        <authorList>
            <person name="Grum-Grzhimaylo A.A."/>
            <person name="Falkoski D.L."/>
            <person name="van den Heuvel J."/>
            <person name="Valero-Jimenez C.A."/>
            <person name="Min B."/>
            <person name="Choi I.G."/>
            <person name="Lipzen A."/>
            <person name="Daum C.G."/>
            <person name="Aanen D.K."/>
            <person name="Tsang A."/>
            <person name="Henrissat B."/>
            <person name="Bilanenko E.N."/>
            <person name="de Vries R.P."/>
            <person name="van Kan J.A.L."/>
            <person name="Grigoriev I.V."/>
            <person name="Debets A.J.M."/>
        </authorList>
    </citation>
    <scope>NUCLEOTIDE SEQUENCE [LARGE SCALE GENOMIC DNA]</scope>
    <source>
        <strain evidence="5 6">F11</strain>
    </source>
</reference>
<evidence type="ECO:0000256" key="3">
    <source>
        <dbReference type="ARBA" id="ARBA00023002"/>
    </source>
</evidence>
<dbReference type="PANTHER" id="PTHR43544">
    <property type="entry name" value="SHORT-CHAIN DEHYDROGENASE/REDUCTASE"/>
    <property type="match status" value="1"/>
</dbReference>
<dbReference type="InterPro" id="IPR020904">
    <property type="entry name" value="Sc_DH/Rdtase_CS"/>
</dbReference>
<dbReference type="Proteomes" id="UP000272025">
    <property type="component" value="Unassembled WGS sequence"/>
</dbReference>
<dbReference type="OrthoDB" id="5296at2759"/>
<dbReference type="GO" id="GO:0005737">
    <property type="term" value="C:cytoplasm"/>
    <property type="evidence" value="ECO:0007669"/>
    <property type="project" value="TreeGrafter"/>
</dbReference>
<dbReference type="GO" id="GO:0016491">
    <property type="term" value="F:oxidoreductase activity"/>
    <property type="evidence" value="ECO:0007669"/>
    <property type="project" value="UniProtKB-KW"/>
</dbReference>
<dbReference type="PANTHER" id="PTHR43544:SF7">
    <property type="entry name" value="NADB-LER2"/>
    <property type="match status" value="1"/>
</dbReference>
<evidence type="ECO:0000256" key="4">
    <source>
        <dbReference type="RuleBase" id="RU000363"/>
    </source>
</evidence>
<name>A0A3N2PLB0_SODAK</name>
<keyword evidence="3" id="KW-0560">Oxidoreductase</keyword>
<dbReference type="GeneID" id="39578032"/>
<evidence type="ECO:0000313" key="6">
    <source>
        <dbReference type="Proteomes" id="UP000272025"/>
    </source>
</evidence>
<evidence type="ECO:0000256" key="2">
    <source>
        <dbReference type="ARBA" id="ARBA00022857"/>
    </source>
</evidence>
<organism evidence="5 6">
    <name type="scientific">Sodiomyces alkalinus (strain CBS 110278 / VKM F-3762 / F11)</name>
    <name type="common">Alkaliphilic filamentous fungus</name>
    <dbReference type="NCBI Taxonomy" id="1314773"/>
    <lineage>
        <taxon>Eukaryota</taxon>
        <taxon>Fungi</taxon>
        <taxon>Dikarya</taxon>
        <taxon>Ascomycota</taxon>
        <taxon>Pezizomycotina</taxon>
        <taxon>Sordariomycetes</taxon>
        <taxon>Hypocreomycetidae</taxon>
        <taxon>Glomerellales</taxon>
        <taxon>Plectosphaerellaceae</taxon>
        <taxon>Sodiomyces</taxon>
    </lineage>
</organism>
<sequence length="241" mass="24895">MGVYVVTGTRTGIGLEYVRQLGRSQANTVVAIVRKQQGSDLSALRAVRDASEGAVHIVECDVSSETSVAGLAASIEAAIGAGTRVDVLINNAAVLHAREQTSLTATPEAIASHVNTNVVGPARVLQVLLPLLAPAAAVVANISSGLGSLNKLSDGRIPAVITPYSISKAALNMLTVHQAKHLADRAIVVAIDPGHVKTEMGGPEAVLEIEDSAKGVLGVLGGLKQEDTGKFLLYNGTELEW</sequence>
<evidence type="ECO:0000256" key="1">
    <source>
        <dbReference type="ARBA" id="ARBA00006484"/>
    </source>
</evidence>
<dbReference type="InterPro" id="IPR002347">
    <property type="entry name" value="SDR_fam"/>
</dbReference>
<comment type="similarity">
    <text evidence="1 4">Belongs to the short-chain dehydrogenases/reductases (SDR) family.</text>
</comment>
<dbReference type="RefSeq" id="XP_028463085.1">
    <property type="nucleotide sequence ID" value="XM_028609554.1"/>
</dbReference>
<dbReference type="EMBL" id="ML119061">
    <property type="protein sequence ID" value="ROT35279.1"/>
    <property type="molecule type" value="Genomic_DNA"/>
</dbReference>
<accession>A0A3N2PLB0</accession>
<keyword evidence="2" id="KW-0521">NADP</keyword>
<evidence type="ECO:0000313" key="5">
    <source>
        <dbReference type="EMBL" id="ROT35279.1"/>
    </source>
</evidence>
<dbReference type="InterPro" id="IPR051468">
    <property type="entry name" value="Fungal_SecMetab_SDRs"/>
</dbReference>
<proteinExistence type="inferred from homology"/>
<dbReference type="PRINTS" id="PR00080">
    <property type="entry name" value="SDRFAMILY"/>
</dbReference>
<dbReference type="AlphaFoldDB" id="A0A3N2PLB0"/>
<dbReference type="SUPFAM" id="SSF51735">
    <property type="entry name" value="NAD(P)-binding Rossmann-fold domains"/>
    <property type="match status" value="1"/>
</dbReference>
<dbReference type="InterPro" id="IPR036291">
    <property type="entry name" value="NAD(P)-bd_dom_sf"/>
</dbReference>
<dbReference type="PROSITE" id="PS00061">
    <property type="entry name" value="ADH_SHORT"/>
    <property type="match status" value="1"/>
</dbReference>
<dbReference type="Gene3D" id="3.40.50.720">
    <property type="entry name" value="NAD(P)-binding Rossmann-like Domain"/>
    <property type="match status" value="1"/>
</dbReference>
<protein>
    <submittedName>
        <fullName evidence="5">NAD(P)-binding protein</fullName>
    </submittedName>
</protein>
<dbReference type="PRINTS" id="PR00081">
    <property type="entry name" value="GDHRDH"/>
</dbReference>
<keyword evidence="6" id="KW-1185">Reference proteome</keyword>